<gene>
    <name evidence="3" type="ORF">ACFPH6_20240</name>
</gene>
<dbReference type="InterPro" id="IPR002559">
    <property type="entry name" value="Transposase_11"/>
</dbReference>
<evidence type="ECO:0000259" key="2">
    <source>
        <dbReference type="Pfam" id="PF01609"/>
    </source>
</evidence>
<dbReference type="PANTHER" id="PTHR30007">
    <property type="entry name" value="PHP DOMAIN PROTEIN"/>
    <property type="match status" value="1"/>
</dbReference>
<evidence type="ECO:0000313" key="4">
    <source>
        <dbReference type="Proteomes" id="UP001596012"/>
    </source>
</evidence>
<dbReference type="Pfam" id="PF01609">
    <property type="entry name" value="DDE_Tnp_1"/>
    <property type="match status" value="1"/>
</dbReference>
<name>A0ABV8YQT8_9ACTN</name>
<sequence length="108" mass="11480">MYACRRTSKAVIVDSQSLRMDGRHRRRRPTSDGQGGDGGKKVAGRKGHVAVDLLGLLLVVLATAASVQGRDAGIPLLSRLRSMHRRSDRLTGLPARPLDGVTAGTVIA</sequence>
<comment type="caution">
    <text evidence="3">The sequence shown here is derived from an EMBL/GenBank/DDBJ whole genome shotgun (WGS) entry which is preliminary data.</text>
</comment>
<proteinExistence type="predicted"/>
<feature type="region of interest" description="Disordered" evidence="1">
    <location>
        <begin position="6"/>
        <end position="43"/>
    </location>
</feature>
<dbReference type="RefSeq" id="WP_386343616.1">
    <property type="nucleotide sequence ID" value="NZ_JBHSFG010000030.1"/>
</dbReference>
<accession>A0ABV8YQT8</accession>
<dbReference type="PANTHER" id="PTHR30007:SF0">
    <property type="entry name" value="TRANSPOSASE"/>
    <property type="match status" value="1"/>
</dbReference>
<organism evidence="3 4">
    <name type="scientific">Streptomyces xiangluensis</name>
    <dbReference type="NCBI Taxonomy" id="2665720"/>
    <lineage>
        <taxon>Bacteria</taxon>
        <taxon>Bacillati</taxon>
        <taxon>Actinomycetota</taxon>
        <taxon>Actinomycetes</taxon>
        <taxon>Kitasatosporales</taxon>
        <taxon>Streptomycetaceae</taxon>
        <taxon>Streptomyces</taxon>
    </lineage>
</organism>
<evidence type="ECO:0000256" key="1">
    <source>
        <dbReference type="SAM" id="MobiDB-lite"/>
    </source>
</evidence>
<reference evidence="4" key="1">
    <citation type="journal article" date="2019" name="Int. J. Syst. Evol. Microbiol.">
        <title>The Global Catalogue of Microorganisms (GCM) 10K type strain sequencing project: providing services to taxonomists for standard genome sequencing and annotation.</title>
        <authorList>
            <consortium name="The Broad Institute Genomics Platform"/>
            <consortium name="The Broad Institute Genome Sequencing Center for Infectious Disease"/>
            <person name="Wu L."/>
            <person name="Ma J."/>
        </authorList>
    </citation>
    <scope>NUCLEOTIDE SEQUENCE [LARGE SCALE GENOMIC DNA]</scope>
    <source>
        <strain evidence="4">DT43</strain>
    </source>
</reference>
<keyword evidence="4" id="KW-1185">Reference proteome</keyword>
<dbReference type="Proteomes" id="UP001596012">
    <property type="component" value="Unassembled WGS sequence"/>
</dbReference>
<dbReference type="EMBL" id="JBHSFG010000030">
    <property type="protein sequence ID" value="MFC4466830.1"/>
    <property type="molecule type" value="Genomic_DNA"/>
</dbReference>
<evidence type="ECO:0000313" key="3">
    <source>
        <dbReference type="EMBL" id="MFC4466830.1"/>
    </source>
</evidence>
<protein>
    <submittedName>
        <fullName evidence="3">Transposase</fullName>
    </submittedName>
</protein>
<feature type="domain" description="Transposase IS4-like" evidence="2">
    <location>
        <begin position="9"/>
        <end position="86"/>
    </location>
</feature>